<dbReference type="STRING" id="90262.A0A1X2I9A1"/>
<dbReference type="EMBL" id="MCGE01000022">
    <property type="protein sequence ID" value="ORZ11158.1"/>
    <property type="molecule type" value="Genomic_DNA"/>
</dbReference>
<gene>
    <name evidence="7" type="ORF">BCR42DRAFT_454191</name>
</gene>
<dbReference type="InterPro" id="IPR005344">
    <property type="entry name" value="TMEM33/Pom33"/>
</dbReference>
<comment type="subcellular location">
    <subcellularLocation>
        <location evidence="1">Membrane</location>
        <topology evidence="1">Multi-pass membrane protein</topology>
    </subcellularLocation>
</comment>
<feature type="transmembrane region" description="Helical" evidence="6">
    <location>
        <begin position="52"/>
        <end position="69"/>
    </location>
</feature>
<evidence type="ECO:0000256" key="3">
    <source>
        <dbReference type="ARBA" id="ARBA00022692"/>
    </source>
</evidence>
<evidence type="ECO:0000256" key="2">
    <source>
        <dbReference type="ARBA" id="ARBA00007322"/>
    </source>
</evidence>
<evidence type="ECO:0000256" key="4">
    <source>
        <dbReference type="ARBA" id="ARBA00022989"/>
    </source>
</evidence>
<evidence type="ECO:0000313" key="8">
    <source>
        <dbReference type="Proteomes" id="UP000193560"/>
    </source>
</evidence>
<keyword evidence="5 6" id="KW-0472">Membrane</keyword>
<feature type="transmembrane region" description="Helical" evidence="6">
    <location>
        <begin position="173"/>
        <end position="194"/>
    </location>
</feature>
<sequence>MESTVLQESLVDRIKLLVKHPQFYWWIGHVFLVCNSILYFTSVSSFHSDSVYYYRAYLGALVSYAIVSYKSTGLPKRWHLDIFRNENIQYLALAFYWYSYQPVTVTLVPYFVFSLFHAFGYIQSTIVPVLFPMDQHPLVAQLCQTIKTYTDQYHESAMQLTAYTEVVVVIPRLLLGVLLFRTSILALIIFSHFVRLRYYLSPHTQQAVVKSTLMLDHWLLPPTMHPRVPSWLSKVYFNLRGMLVRYGSATGSAPPSTTTR</sequence>
<feature type="transmembrane region" description="Helical" evidence="6">
    <location>
        <begin position="23"/>
        <end position="40"/>
    </location>
</feature>
<dbReference type="PANTHER" id="PTHR12703:SF4">
    <property type="entry name" value="TRANSMEMBRANE PROTEIN 33"/>
    <property type="match status" value="1"/>
</dbReference>
<comment type="caution">
    <text evidence="7">The sequence shown here is derived from an EMBL/GenBank/DDBJ whole genome shotgun (WGS) entry which is preliminary data.</text>
</comment>
<accession>A0A1X2I9A1</accession>
<dbReference type="GO" id="GO:0071786">
    <property type="term" value="P:endoplasmic reticulum tubular network organization"/>
    <property type="evidence" value="ECO:0007669"/>
    <property type="project" value="TreeGrafter"/>
</dbReference>
<dbReference type="GO" id="GO:0016020">
    <property type="term" value="C:membrane"/>
    <property type="evidence" value="ECO:0007669"/>
    <property type="project" value="UniProtKB-SubCell"/>
</dbReference>
<reference evidence="7 8" key="1">
    <citation type="submission" date="2016-07" db="EMBL/GenBank/DDBJ databases">
        <title>Pervasive Adenine N6-methylation of Active Genes in Fungi.</title>
        <authorList>
            <consortium name="DOE Joint Genome Institute"/>
            <person name="Mondo S.J."/>
            <person name="Dannebaum R.O."/>
            <person name="Kuo R.C."/>
            <person name="Labutti K."/>
            <person name="Haridas S."/>
            <person name="Kuo A."/>
            <person name="Salamov A."/>
            <person name="Ahrendt S.R."/>
            <person name="Lipzen A."/>
            <person name="Sullivan W."/>
            <person name="Andreopoulos W.B."/>
            <person name="Clum A."/>
            <person name="Lindquist E."/>
            <person name="Daum C."/>
            <person name="Ramamoorthy G.K."/>
            <person name="Gryganskyi A."/>
            <person name="Culley D."/>
            <person name="Magnuson J.K."/>
            <person name="James T.Y."/>
            <person name="O'Malley M.A."/>
            <person name="Stajich J.E."/>
            <person name="Spatafora J.W."/>
            <person name="Visel A."/>
            <person name="Grigoriev I.V."/>
        </authorList>
    </citation>
    <scope>NUCLEOTIDE SEQUENCE [LARGE SCALE GENOMIC DNA]</scope>
    <source>
        <strain evidence="7 8">NRRL 1336</strain>
    </source>
</reference>
<protein>
    <submittedName>
        <fullName evidence="7">Uncharacterized protein</fullName>
    </submittedName>
</protein>
<keyword evidence="4 6" id="KW-1133">Transmembrane helix</keyword>
<proteinExistence type="inferred from homology"/>
<name>A0A1X2I9A1_9FUNG</name>
<keyword evidence="8" id="KW-1185">Reference proteome</keyword>
<dbReference type="Pfam" id="PF03661">
    <property type="entry name" value="TMEM33_Pom33"/>
    <property type="match status" value="1"/>
</dbReference>
<dbReference type="OrthoDB" id="5581259at2759"/>
<evidence type="ECO:0000313" key="7">
    <source>
        <dbReference type="EMBL" id="ORZ11158.1"/>
    </source>
</evidence>
<keyword evidence="3 6" id="KW-0812">Transmembrane</keyword>
<dbReference type="PANTHER" id="PTHR12703">
    <property type="entry name" value="TRANSMEMBRANE PROTEIN 33"/>
    <property type="match status" value="1"/>
</dbReference>
<feature type="transmembrane region" description="Helical" evidence="6">
    <location>
        <begin position="90"/>
        <end position="112"/>
    </location>
</feature>
<evidence type="ECO:0000256" key="1">
    <source>
        <dbReference type="ARBA" id="ARBA00004141"/>
    </source>
</evidence>
<comment type="similarity">
    <text evidence="2">Belongs to the PER33/POM33 family.</text>
</comment>
<dbReference type="InterPro" id="IPR051645">
    <property type="entry name" value="PER33/POM33_regulator"/>
</dbReference>
<evidence type="ECO:0000256" key="5">
    <source>
        <dbReference type="ARBA" id="ARBA00023136"/>
    </source>
</evidence>
<dbReference type="GO" id="GO:0061024">
    <property type="term" value="P:membrane organization"/>
    <property type="evidence" value="ECO:0007669"/>
    <property type="project" value="TreeGrafter"/>
</dbReference>
<dbReference type="AlphaFoldDB" id="A0A1X2I9A1"/>
<evidence type="ECO:0000256" key="6">
    <source>
        <dbReference type="SAM" id="Phobius"/>
    </source>
</evidence>
<organism evidence="7 8">
    <name type="scientific">Absidia repens</name>
    <dbReference type="NCBI Taxonomy" id="90262"/>
    <lineage>
        <taxon>Eukaryota</taxon>
        <taxon>Fungi</taxon>
        <taxon>Fungi incertae sedis</taxon>
        <taxon>Mucoromycota</taxon>
        <taxon>Mucoromycotina</taxon>
        <taxon>Mucoromycetes</taxon>
        <taxon>Mucorales</taxon>
        <taxon>Cunninghamellaceae</taxon>
        <taxon>Absidia</taxon>
    </lineage>
</organism>
<dbReference type="GO" id="GO:0005783">
    <property type="term" value="C:endoplasmic reticulum"/>
    <property type="evidence" value="ECO:0007669"/>
    <property type="project" value="TreeGrafter"/>
</dbReference>
<dbReference type="Proteomes" id="UP000193560">
    <property type="component" value="Unassembled WGS sequence"/>
</dbReference>